<sequence>MTNNKVLFPDPSKHPEWIPAHSPEWYARLNQNEEIYKYPWKSQFDEPTAEMIFASVISDYLNETSKILDVGCGHGEFTHQFIPRVKEVVGIDIQPKFINTANELYKDKGIQFQLVDANDKLPFHEGDFDLIYTKKGPWLYEEASRILKPNGIVLGLFHSGTDGGLRDLFPGLYAPLQLNPYDIEKFEHKYNLKNSDGLSDFKIEVIEEVEYLFTPDDVLIKKCFGQNDSVKRYVWQQCLKGVEKKIENNASKKGLKVINYHHIVSARVR</sequence>
<protein>
    <submittedName>
        <fullName evidence="2">Class I SAM-dependent methyltransferase</fullName>
        <ecNumber evidence="2">2.1.1.-</ecNumber>
    </submittedName>
</protein>
<dbReference type="EMBL" id="JAVAMP010000001">
    <property type="protein sequence ID" value="MDP5272875.1"/>
    <property type="molecule type" value="Genomic_DNA"/>
</dbReference>
<dbReference type="CDD" id="cd02440">
    <property type="entry name" value="AdoMet_MTases"/>
    <property type="match status" value="1"/>
</dbReference>
<dbReference type="EC" id="2.1.1.-" evidence="2"/>
<dbReference type="InterPro" id="IPR041698">
    <property type="entry name" value="Methyltransf_25"/>
</dbReference>
<dbReference type="Proteomes" id="UP001231941">
    <property type="component" value="Unassembled WGS sequence"/>
</dbReference>
<evidence type="ECO:0000313" key="3">
    <source>
        <dbReference type="Proteomes" id="UP001231941"/>
    </source>
</evidence>
<dbReference type="SUPFAM" id="SSF53335">
    <property type="entry name" value="S-adenosyl-L-methionine-dependent methyltransferases"/>
    <property type="match status" value="1"/>
</dbReference>
<organism evidence="2 3">
    <name type="scientific">Chengkuizengella axinellae</name>
    <dbReference type="NCBI Taxonomy" id="3064388"/>
    <lineage>
        <taxon>Bacteria</taxon>
        <taxon>Bacillati</taxon>
        <taxon>Bacillota</taxon>
        <taxon>Bacilli</taxon>
        <taxon>Bacillales</taxon>
        <taxon>Paenibacillaceae</taxon>
        <taxon>Chengkuizengella</taxon>
    </lineage>
</organism>
<dbReference type="Pfam" id="PF13649">
    <property type="entry name" value="Methyltransf_25"/>
    <property type="match status" value="1"/>
</dbReference>
<keyword evidence="2" id="KW-0808">Transferase</keyword>
<dbReference type="RefSeq" id="WP_305990177.1">
    <property type="nucleotide sequence ID" value="NZ_JAVAMP010000001.1"/>
</dbReference>
<dbReference type="GO" id="GO:0032259">
    <property type="term" value="P:methylation"/>
    <property type="evidence" value="ECO:0007669"/>
    <property type="project" value="UniProtKB-KW"/>
</dbReference>
<name>A0ABT9IU35_9BACL</name>
<keyword evidence="3" id="KW-1185">Reference proteome</keyword>
<reference evidence="2 3" key="1">
    <citation type="submission" date="2023-08" db="EMBL/GenBank/DDBJ databases">
        <authorList>
            <person name="Park J.-S."/>
        </authorList>
    </citation>
    <scope>NUCLEOTIDE SEQUENCE [LARGE SCALE GENOMIC DNA]</scope>
    <source>
        <strain evidence="2 3">2205SS18-9</strain>
    </source>
</reference>
<dbReference type="InterPro" id="IPR029063">
    <property type="entry name" value="SAM-dependent_MTases_sf"/>
</dbReference>
<keyword evidence="2" id="KW-0489">Methyltransferase</keyword>
<feature type="domain" description="Methyltransferase" evidence="1">
    <location>
        <begin position="67"/>
        <end position="151"/>
    </location>
</feature>
<gene>
    <name evidence="2" type="ORF">Q5Y73_02030</name>
</gene>
<comment type="caution">
    <text evidence="2">The sequence shown here is derived from an EMBL/GenBank/DDBJ whole genome shotgun (WGS) entry which is preliminary data.</text>
</comment>
<dbReference type="PANTHER" id="PTHR43591">
    <property type="entry name" value="METHYLTRANSFERASE"/>
    <property type="match status" value="1"/>
</dbReference>
<accession>A0ABT9IU35</accession>
<proteinExistence type="predicted"/>
<dbReference type="GO" id="GO:0008168">
    <property type="term" value="F:methyltransferase activity"/>
    <property type="evidence" value="ECO:0007669"/>
    <property type="project" value="UniProtKB-KW"/>
</dbReference>
<dbReference type="PANTHER" id="PTHR43591:SF24">
    <property type="entry name" value="2-METHOXY-6-POLYPRENYL-1,4-BENZOQUINOL METHYLASE, MITOCHONDRIAL"/>
    <property type="match status" value="1"/>
</dbReference>
<evidence type="ECO:0000259" key="1">
    <source>
        <dbReference type="Pfam" id="PF13649"/>
    </source>
</evidence>
<dbReference type="Gene3D" id="3.40.50.150">
    <property type="entry name" value="Vaccinia Virus protein VP39"/>
    <property type="match status" value="1"/>
</dbReference>
<evidence type="ECO:0000313" key="2">
    <source>
        <dbReference type="EMBL" id="MDP5272875.1"/>
    </source>
</evidence>